<evidence type="ECO:0000259" key="5">
    <source>
        <dbReference type="PROSITE" id="PS51800"/>
    </source>
</evidence>
<keyword evidence="7" id="KW-1185">Reference proteome</keyword>
<evidence type="ECO:0000313" key="6">
    <source>
        <dbReference type="EnsemblMetazoa" id="G4282.1:cds"/>
    </source>
</evidence>
<keyword evidence="3" id="KW-0862">Zinc</keyword>
<dbReference type="InterPro" id="IPR036236">
    <property type="entry name" value="Znf_C2H2_sf"/>
</dbReference>
<feature type="region of interest" description="Disordered" evidence="4">
    <location>
        <begin position="163"/>
        <end position="197"/>
    </location>
</feature>
<keyword evidence="1" id="KW-0479">Metal-binding</keyword>
<accession>A0A8W8MWV5</accession>
<feature type="compositionally biased region" description="Polar residues" evidence="4">
    <location>
        <begin position="183"/>
        <end position="197"/>
    </location>
</feature>
<feature type="domain" description="CHHC U11-48K-type" evidence="5">
    <location>
        <begin position="12"/>
        <end position="39"/>
    </location>
</feature>
<dbReference type="Pfam" id="PF05253">
    <property type="entry name" value="zf-U11-48K"/>
    <property type="match status" value="3"/>
</dbReference>
<keyword evidence="2" id="KW-0863">Zinc-finger</keyword>
<protein>
    <recommendedName>
        <fullName evidence="5">CHHC U11-48K-type domain-containing protein</fullName>
    </recommendedName>
</protein>
<dbReference type="InterPro" id="IPR051591">
    <property type="entry name" value="UPF0224_FAM112_RNA_Proc"/>
</dbReference>
<name>A0A8W8MWV5_MAGGI</name>
<dbReference type="PANTHER" id="PTHR21402">
    <property type="entry name" value="GAMETOCYTE SPECIFIC FACTOR 1-RELATED"/>
    <property type="match status" value="1"/>
</dbReference>
<dbReference type="PANTHER" id="PTHR21402:SF5">
    <property type="entry name" value="GAMETOCYTE SPECIFIC FACTOR 1"/>
    <property type="match status" value="1"/>
</dbReference>
<evidence type="ECO:0000256" key="1">
    <source>
        <dbReference type="ARBA" id="ARBA00022723"/>
    </source>
</evidence>
<dbReference type="SUPFAM" id="SSF57667">
    <property type="entry name" value="beta-beta-alpha zinc fingers"/>
    <property type="match status" value="1"/>
</dbReference>
<feature type="domain" description="CHHC U11-48K-type" evidence="5">
    <location>
        <begin position="329"/>
        <end position="356"/>
    </location>
</feature>
<dbReference type="AlphaFoldDB" id="A0A8W8MWV5"/>
<dbReference type="Proteomes" id="UP000005408">
    <property type="component" value="Unassembled WGS sequence"/>
</dbReference>
<dbReference type="InterPro" id="IPR022776">
    <property type="entry name" value="TRM13/UPF0224_CHHC_Znf_dom"/>
</dbReference>
<evidence type="ECO:0000313" key="7">
    <source>
        <dbReference type="Proteomes" id="UP000005408"/>
    </source>
</evidence>
<reference evidence="6" key="1">
    <citation type="submission" date="2022-08" db="UniProtKB">
        <authorList>
            <consortium name="EnsemblMetazoa"/>
        </authorList>
    </citation>
    <scope>IDENTIFICATION</scope>
    <source>
        <strain evidence="6">05x7-T-G4-1.051#20</strain>
    </source>
</reference>
<evidence type="ECO:0000256" key="4">
    <source>
        <dbReference type="SAM" id="MobiDB-lite"/>
    </source>
</evidence>
<dbReference type="GO" id="GO:0008270">
    <property type="term" value="F:zinc ion binding"/>
    <property type="evidence" value="ECO:0007669"/>
    <property type="project" value="UniProtKB-KW"/>
</dbReference>
<organism evidence="6 7">
    <name type="scientific">Magallana gigas</name>
    <name type="common">Pacific oyster</name>
    <name type="synonym">Crassostrea gigas</name>
    <dbReference type="NCBI Taxonomy" id="29159"/>
    <lineage>
        <taxon>Eukaryota</taxon>
        <taxon>Metazoa</taxon>
        <taxon>Spiralia</taxon>
        <taxon>Lophotrochozoa</taxon>
        <taxon>Mollusca</taxon>
        <taxon>Bivalvia</taxon>
        <taxon>Autobranchia</taxon>
        <taxon>Pteriomorphia</taxon>
        <taxon>Ostreida</taxon>
        <taxon>Ostreoidea</taxon>
        <taxon>Ostreidae</taxon>
        <taxon>Magallana</taxon>
    </lineage>
</organism>
<evidence type="ECO:0000256" key="3">
    <source>
        <dbReference type="ARBA" id="ARBA00022833"/>
    </source>
</evidence>
<sequence>MAQYKIHDPDEMIQCPLNKAHVLQAKRMQYHIMDCRKNFRRSELATCPLNARHVMLKKNYREHMDSCPDRAVVEAMMSNKSGKQSSTFRGGYLGLPIYEQVIIPNGENWEDEYLSVPKIGVDSQPLAKQDHMITPGPTQTEKKEFARQMHIPAENRRYTAHQAENNEPSKVPLPQQCPPKTIAPTNGSQSMRSTQRSSAVFACSVSMAGIGRGRGRSQSEKLLSPPPAVPKVNNGIGKENGITEDSIEDFDKNLKKIEKKLRQIELLETKVDEGHTLTAEEAEKVVKKEMLAKEREDLLHQKVKSNREKKHGTVKITMAQYKVLDPEQEIPCPYNRCEMIRAKRMPYHLIKCRRNHPCTEFASCPLNAIHVVPKPELRYHIENCPDKPRIEQDLSYEIQKNAGSTLFQGCVDLPEYHQITVNSEDDWEKEVPLLPRIGVDPNYFAKIEGIHIDGLTNAEKKYMKSQYALPPGERRYVKYSDKPSVKQQQEAKREEVEEELRIPNKISQTYISNPKPAKQQPSAVFAFSLSSVGVGRGQTASAAQFPRLAEDRSGRSAMLKGLLGNCSLLELDVGVTEGKDKER</sequence>
<evidence type="ECO:0000256" key="2">
    <source>
        <dbReference type="ARBA" id="ARBA00022771"/>
    </source>
</evidence>
<dbReference type="EnsemblMetazoa" id="G4282.1">
    <property type="protein sequence ID" value="G4282.1:cds"/>
    <property type="gene ID" value="G4282"/>
</dbReference>
<feature type="region of interest" description="Disordered" evidence="4">
    <location>
        <begin position="210"/>
        <end position="242"/>
    </location>
</feature>
<feature type="domain" description="CHHC U11-48K-type" evidence="5">
    <location>
        <begin position="361"/>
        <end position="388"/>
    </location>
</feature>
<dbReference type="PROSITE" id="PS51800">
    <property type="entry name" value="ZF_CHHC_U11_48K"/>
    <property type="match status" value="4"/>
</dbReference>
<proteinExistence type="predicted"/>
<feature type="domain" description="CHHC U11-48K-type" evidence="5">
    <location>
        <begin position="44"/>
        <end position="71"/>
    </location>
</feature>